<dbReference type="Gene3D" id="1.10.10.2910">
    <property type="match status" value="1"/>
</dbReference>
<gene>
    <name evidence="2" type="ORF">ACFO5R_04485</name>
</gene>
<accession>A0ABD5PKR0</accession>
<feature type="compositionally biased region" description="Low complexity" evidence="1">
    <location>
        <begin position="452"/>
        <end position="470"/>
    </location>
</feature>
<dbReference type="EMBL" id="JBHSFA010000002">
    <property type="protein sequence ID" value="MFC4541185.1"/>
    <property type="molecule type" value="Genomic_DNA"/>
</dbReference>
<dbReference type="InterPro" id="IPR047792">
    <property type="entry name" value="Hvo_1808-like"/>
</dbReference>
<dbReference type="Proteomes" id="UP001595898">
    <property type="component" value="Unassembled WGS sequence"/>
</dbReference>
<dbReference type="PROSITE" id="PS51257">
    <property type="entry name" value="PROKAR_LIPOPROTEIN"/>
    <property type="match status" value="1"/>
</dbReference>
<comment type="caution">
    <text evidence="2">The sequence shown here is derived from an EMBL/GenBank/DDBJ whole genome shotgun (WGS) entry which is preliminary data.</text>
</comment>
<evidence type="ECO:0000256" key="1">
    <source>
        <dbReference type="SAM" id="MobiDB-lite"/>
    </source>
</evidence>
<dbReference type="RefSeq" id="WP_250139325.1">
    <property type="nucleotide sequence ID" value="NZ_JALIQP010000001.1"/>
</dbReference>
<sequence length="488" mass="52563">MGRARLFAIVALVVLSGCTLPGTPGQFDPDRDPGHVAGYAHDDTFAFDGSDGLTEHQLEAVKYRSMARIEVVRGLTFDRDVELEVIGRDEYRERRGGSEPASQFDNELWRGAFVVDGETDVNAAFDDLYGDSVQGYYVNDRIVIVTDDADEIRIDRRTLVHELVHALQDQRFGIDRSGETIDERRAELGLIEGEANYLAHLYDQRCGAEWQCLADREPATSDPRSFNFGLFLSIYAPYSAGPPFVAHLHETGGWDRVDRAHEARPASTSQVLAPETYPDVEPIDVPIEDRSNDDWDPVTDDDGEIESDTVGEATVFATLWANGVVDRSSLTAGATDLSPYNYSAPATDGWAGDTFRAYADGSDRTGHVWRLAWEREADAEAFADAYRDLLAANGAGRVDDGVYRIDDGDPFAGANRVSVAGDRVTIVGAPTVPELDEIHAEDGASTETRAEIGASATASIGSTTAGSASPIPAPSGGAGSPIPAAADG</sequence>
<reference evidence="2 3" key="1">
    <citation type="journal article" date="2019" name="Int. J. Syst. Evol. Microbiol.">
        <title>The Global Catalogue of Microorganisms (GCM) 10K type strain sequencing project: providing services to taxonomists for standard genome sequencing and annotation.</title>
        <authorList>
            <consortium name="The Broad Institute Genomics Platform"/>
            <consortium name="The Broad Institute Genome Sequencing Center for Infectious Disease"/>
            <person name="Wu L."/>
            <person name="Ma J."/>
        </authorList>
    </citation>
    <scope>NUCLEOTIDE SEQUENCE [LARGE SCALE GENOMIC DNA]</scope>
    <source>
        <strain evidence="2 3">WLHS5</strain>
    </source>
</reference>
<organism evidence="2 3">
    <name type="scientific">Halosolutus amylolyticus</name>
    <dbReference type="NCBI Taxonomy" id="2932267"/>
    <lineage>
        <taxon>Archaea</taxon>
        <taxon>Methanobacteriati</taxon>
        <taxon>Methanobacteriota</taxon>
        <taxon>Stenosarchaea group</taxon>
        <taxon>Halobacteria</taxon>
        <taxon>Halobacteriales</taxon>
        <taxon>Natrialbaceae</taxon>
        <taxon>Halosolutus</taxon>
    </lineage>
</organism>
<protein>
    <submittedName>
        <fullName evidence="2">Hvo_1808 family surface protein</fullName>
    </submittedName>
</protein>
<dbReference type="AlphaFoldDB" id="A0ABD5PKR0"/>
<proteinExistence type="predicted"/>
<dbReference type="NCBIfam" id="NF038145">
    <property type="entry name" value="Hvo_1808_fam"/>
    <property type="match status" value="1"/>
</dbReference>
<keyword evidence="3" id="KW-1185">Reference proteome</keyword>
<feature type="region of interest" description="Disordered" evidence="1">
    <location>
        <begin position="451"/>
        <end position="488"/>
    </location>
</feature>
<evidence type="ECO:0000313" key="2">
    <source>
        <dbReference type="EMBL" id="MFC4541185.1"/>
    </source>
</evidence>
<name>A0ABD5PKR0_9EURY</name>
<evidence type="ECO:0000313" key="3">
    <source>
        <dbReference type="Proteomes" id="UP001595898"/>
    </source>
</evidence>